<accession>A0ABD6XGR0</accession>
<dbReference type="InterPro" id="IPR006075">
    <property type="entry name" value="Asn/Gln-tRNA_Trfase_suB/E_cat"/>
</dbReference>
<dbReference type="HAMAP" id="MF_00121">
    <property type="entry name" value="GatB"/>
    <property type="match status" value="1"/>
</dbReference>
<dbReference type="GO" id="GO:0005524">
    <property type="term" value="F:ATP binding"/>
    <property type="evidence" value="ECO:0007669"/>
    <property type="project" value="UniProtKB-KW"/>
</dbReference>
<dbReference type="GO" id="GO:0006412">
    <property type="term" value="P:translation"/>
    <property type="evidence" value="ECO:0007669"/>
    <property type="project" value="UniProtKB-UniRule"/>
</dbReference>
<gene>
    <name evidence="11" type="primary">gatB</name>
    <name evidence="13" type="ORF">DBP89_08840</name>
</gene>
<dbReference type="SUPFAM" id="SSF89095">
    <property type="entry name" value="GatB/YqeY motif"/>
    <property type="match status" value="1"/>
</dbReference>
<keyword evidence="7 11" id="KW-0648">Protein biosynthesis</keyword>
<dbReference type="FunFam" id="1.10.10.410:FF:000001">
    <property type="entry name" value="Aspartyl/glutamyl-tRNA(Asn/Gln) amidotransferase subunit B"/>
    <property type="match status" value="1"/>
</dbReference>
<comment type="function">
    <text evidence="8 11">Allows the formation of correctly charged Asn-tRNA(Asn) or Gln-tRNA(Gln) through the transamidation of misacylated Asp-tRNA(Asn) or Glu-tRNA(Gln) in organisms which lack either or both of asparaginyl-tRNA or glutaminyl-tRNA synthetases. The reaction takes place in the presence of glutamine and ATP through an activated phospho-Asp-tRNA(Asn) or phospho-Glu-tRNA(Gln).</text>
</comment>
<dbReference type="InterPro" id="IPR023168">
    <property type="entry name" value="GatB_Yqey_C_2"/>
</dbReference>
<dbReference type="Pfam" id="PF02637">
    <property type="entry name" value="GatB_Yqey"/>
    <property type="match status" value="1"/>
</dbReference>
<evidence type="ECO:0000256" key="1">
    <source>
        <dbReference type="ARBA" id="ARBA00005306"/>
    </source>
</evidence>
<name>A0ABD6XGR0_9LACO</name>
<dbReference type="InterPro" id="IPR003789">
    <property type="entry name" value="Asn/Gln_tRNA_amidoTrase-B-like"/>
</dbReference>
<evidence type="ECO:0000256" key="7">
    <source>
        <dbReference type="ARBA" id="ARBA00022917"/>
    </source>
</evidence>
<comment type="similarity">
    <text evidence="1 11">Belongs to the GatB/GatE family. GatB subfamily.</text>
</comment>
<dbReference type="NCBIfam" id="NF004012">
    <property type="entry name" value="PRK05477.1-2"/>
    <property type="match status" value="1"/>
</dbReference>
<dbReference type="InterPro" id="IPR004413">
    <property type="entry name" value="GatB"/>
</dbReference>
<dbReference type="AlphaFoldDB" id="A0ABD6XGR0"/>
<dbReference type="EMBL" id="QAGV01000013">
    <property type="protein sequence ID" value="PTR94623.1"/>
    <property type="molecule type" value="Genomic_DNA"/>
</dbReference>
<dbReference type="Gene3D" id="1.10.10.410">
    <property type="match status" value="1"/>
</dbReference>
<comment type="caution">
    <text evidence="13">The sequence shown here is derived from an EMBL/GenBank/DDBJ whole genome shotgun (WGS) entry which is preliminary data.</text>
</comment>
<dbReference type="InterPro" id="IPR014746">
    <property type="entry name" value="Gln_synth/guanido_kin_cat_dom"/>
</dbReference>
<evidence type="ECO:0000256" key="8">
    <source>
        <dbReference type="ARBA" id="ARBA00024799"/>
    </source>
</evidence>
<comment type="catalytic activity">
    <reaction evidence="10 11">
        <text>L-glutamyl-tRNA(Gln) + L-glutamine + ATP + H2O = L-glutaminyl-tRNA(Gln) + L-glutamate + ADP + phosphate + H(+)</text>
        <dbReference type="Rhea" id="RHEA:17521"/>
        <dbReference type="Rhea" id="RHEA-COMP:9681"/>
        <dbReference type="Rhea" id="RHEA-COMP:9684"/>
        <dbReference type="ChEBI" id="CHEBI:15377"/>
        <dbReference type="ChEBI" id="CHEBI:15378"/>
        <dbReference type="ChEBI" id="CHEBI:29985"/>
        <dbReference type="ChEBI" id="CHEBI:30616"/>
        <dbReference type="ChEBI" id="CHEBI:43474"/>
        <dbReference type="ChEBI" id="CHEBI:58359"/>
        <dbReference type="ChEBI" id="CHEBI:78520"/>
        <dbReference type="ChEBI" id="CHEBI:78521"/>
        <dbReference type="ChEBI" id="CHEBI:456216"/>
    </reaction>
</comment>
<keyword evidence="5 11" id="KW-0547">Nucleotide-binding</keyword>
<keyword evidence="4 11" id="KW-0436">Ligase</keyword>
<organism evidence="13 14">
    <name type="scientific">Ligilactobacillus salivarius</name>
    <dbReference type="NCBI Taxonomy" id="1624"/>
    <lineage>
        <taxon>Bacteria</taxon>
        <taxon>Bacillati</taxon>
        <taxon>Bacillota</taxon>
        <taxon>Bacilli</taxon>
        <taxon>Lactobacillales</taxon>
        <taxon>Lactobacillaceae</taxon>
        <taxon>Ligilactobacillus</taxon>
    </lineage>
</organism>
<proteinExistence type="inferred from homology"/>
<dbReference type="PANTHER" id="PTHR11659">
    <property type="entry name" value="GLUTAMYL-TRNA GLN AMIDOTRANSFERASE SUBUNIT B MITOCHONDRIAL AND PROKARYOTIC PET112-RELATED"/>
    <property type="match status" value="1"/>
</dbReference>
<evidence type="ECO:0000256" key="11">
    <source>
        <dbReference type="HAMAP-Rule" id="MF_00121"/>
    </source>
</evidence>
<dbReference type="EC" id="6.3.5.-" evidence="11"/>
<evidence type="ECO:0000256" key="2">
    <source>
        <dbReference type="ARBA" id="ARBA00011123"/>
    </source>
</evidence>
<keyword evidence="6 11" id="KW-0067">ATP-binding</keyword>
<comment type="catalytic activity">
    <reaction evidence="9 11">
        <text>L-aspartyl-tRNA(Asn) + L-glutamine + ATP + H2O = L-asparaginyl-tRNA(Asn) + L-glutamate + ADP + phosphate + 2 H(+)</text>
        <dbReference type="Rhea" id="RHEA:14513"/>
        <dbReference type="Rhea" id="RHEA-COMP:9674"/>
        <dbReference type="Rhea" id="RHEA-COMP:9677"/>
        <dbReference type="ChEBI" id="CHEBI:15377"/>
        <dbReference type="ChEBI" id="CHEBI:15378"/>
        <dbReference type="ChEBI" id="CHEBI:29985"/>
        <dbReference type="ChEBI" id="CHEBI:30616"/>
        <dbReference type="ChEBI" id="CHEBI:43474"/>
        <dbReference type="ChEBI" id="CHEBI:58359"/>
        <dbReference type="ChEBI" id="CHEBI:78515"/>
        <dbReference type="ChEBI" id="CHEBI:78516"/>
        <dbReference type="ChEBI" id="CHEBI:456216"/>
    </reaction>
</comment>
<sequence>MNFETTVGLEVHIEMQTNSKAYSPSPVQYGAEQNTNTNVIDWGYPGVLPEINKGALEFGMRAALALHCDITQDIGFDRKNYFYPDNPKAYQITQARTPIGTNGWLEIELEDGTKKKIGIREMHVEEDAGKNTHNPDGYSYVDLNRQGTPLIEIVAEPDISSADEAYAYLTKLRQVIQFTGISDVKMEEGSMRADVNVSIAPIGSDKLGVRTEMKNLNSFEHVRKGIQYEVKRQERLLMSGGEVEQETRRFDEPSGETILMRSKEEANDYRYFPEPDLPPIHISDDWIEEVRASIPEMPDKRRERYTQDWGIPAYDAGVLTQTKEMSDFYDATVAAGADPKLAANWLMGEVNAYLNSKQVELSDTALTPEHLATMIKLIEDETISSKIAKKVFKEIITNDTEPKAWVESKGMVQLSDPAKLQPIIDKVLDNNEQSIEDFKNGKDRAIGFLVGQIMKKTRGMANPKMVNKLLMASLKER</sequence>
<dbReference type="NCBIfam" id="NF004011">
    <property type="entry name" value="PRK05477.1-1"/>
    <property type="match status" value="1"/>
</dbReference>
<dbReference type="Gene3D" id="1.10.150.380">
    <property type="entry name" value="GatB domain, N-terminal subdomain"/>
    <property type="match status" value="1"/>
</dbReference>
<evidence type="ECO:0000256" key="9">
    <source>
        <dbReference type="ARBA" id="ARBA00047380"/>
    </source>
</evidence>
<evidence type="ECO:0000259" key="12">
    <source>
        <dbReference type="SMART" id="SM00845"/>
    </source>
</evidence>
<protein>
    <recommendedName>
        <fullName evidence="3 11">Aspartyl/glutamyl-tRNA(Asn/Gln) amidotransferase subunit B</fullName>
        <shortName evidence="11">Asp/Glu-ADT subunit B</shortName>
        <ecNumber evidence="11">6.3.5.-</ecNumber>
    </recommendedName>
</protein>
<dbReference type="Pfam" id="PF02934">
    <property type="entry name" value="GatB_N"/>
    <property type="match status" value="1"/>
</dbReference>
<dbReference type="Proteomes" id="UP000244552">
    <property type="component" value="Unassembled WGS sequence"/>
</dbReference>
<evidence type="ECO:0000313" key="13">
    <source>
        <dbReference type="EMBL" id="PTR94623.1"/>
    </source>
</evidence>
<evidence type="ECO:0000256" key="4">
    <source>
        <dbReference type="ARBA" id="ARBA00022598"/>
    </source>
</evidence>
<dbReference type="GO" id="GO:0050567">
    <property type="term" value="F:glutaminyl-tRNA synthase (glutamine-hydrolyzing) activity"/>
    <property type="evidence" value="ECO:0007669"/>
    <property type="project" value="UniProtKB-UniRule"/>
</dbReference>
<dbReference type="InterPro" id="IPR017959">
    <property type="entry name" value="Asn/Gln-tRNA_amidoTrfase_suB/E"/>
</dbReference>
<dbReference type="NCBIfam" id="NF004014">
    <property type="entry name" value="PRK05477.1-4"/>
    <property type="match status" value="1"/>
</dbReference>
<evidence type="ECO:0000256" key="3">
    <source>
        <dbReference type="ARBA" id="ARBA00016923"/>
    </source>
</evidence>
<dbReference type="PANTHER" id="PTHR11659:SF0">
    <property type="entry name" value="GLUTAMYL-TRNA(GLN) AMIDOTRANSFERASE SUBUNIT B, MITOCHONDRIAL"/>
    <property type="match status" value="1"/>
</dbReference>
<evidence type="ECO:0000256" key="6">
    <source>
        <dbReference type="ARBA" id="ARBA00022840"/>
    </source>
</evidence>
<dbReference type="SUPFAM" id="SSF55931">
    <property type="entry name" value="Glutamine synthetase/guanido kinase"/>
    <property type="match status" value="1"/>
</dbReference>
<dbReference type="NCBIfam" id="TIGR00133">
    <property type="entry name" value="gatB"/>
    <property type="match status" value="1"/>
</dbReference>
<feature type="domain" description="Asn/Gln amidotransferase" evidence="12">
    <location>
        <begin position="327"/>
        <end position="474"/>
    </location>
</feature>
<dbReference type="SMART" id="SM00845">
    <property type="entry name" value="GatB_Yqey"/>
    <property type="match status" value="1"/>
</dbReference>
<dbReference type="InterPro" id="IPR042114">
    <property type="entry name" value="GatB_C_1"/>
</dbReference>
<evidence type="ECO:0000313" key="14">
    <source>
        <dbReference type="Proteomes" id="UP000244552"/>
    </source>
</evidence>
<dbReference type="InterPro" id="IPR018027">
    <property type="entry name" value="Asn/Gln_amidotransferase"/>
</dbReference>
<dbReference type="FunFam" id="1.10.150.380:FF:000001">
    <property type="entry name" value="Aspartyl/glutamyl-tRNA(Asn/Gln) amidotransferase subunit B"/>
    <property type="match status" value="1"/>
</dbReference>
<comment type="subunit">
    <text evidence="2 11">Heterotrimer of A, B and C subunits.</text>
</comment>
<evidence type="ECO:0000256" key="10">
    <source>
        <dbReference type="ARBA" id="ARBA00047913"/>
    </source>
</evidence>
<evidence type="ECO:0000256" key="5">
    <source>
        <dbReference type="ARBA" id="ARBA00022741"/>
    </source>
</evidence>
<reference evidence="13 14" key="1">
    <citation type="journal article" date="2018" name="Genome Announc.">
        <title>Fifty-Six Draft Genome Sequences of 10 Lactobacillus Species from 22 Commercial Dietary Supplements.</title>
        <authorList>
            <person name="Gangiredla J."/>
            <person name="Barnaba T.J."/>
            <person name="Mammel M.K."/>
            <person name="Lacher D.W."/>
            <person name="Elkins C.A."/>
            <person name="Lampel K.A."/>
            <person name="Whitehouse C.A."/>
            <person name="Tartera C."/>
        </authorList>
    </citation>
    <scope>NUCLEOTIDE SEQUENCE [LARGE SCALE GENOMIC DNA]</scope>
    <source>
        <strain evidence="13 14">DS11_12</strain>
    </source>
</reference>
<dbReference type="RefSeq" id="WP_004563759.1">
    <property type="nucleotide sequence ID" value="NZ_CBCRTQ010000017.1"/>
</dbReference>